<keyword evidence="2 5" id="KW-0436">Ligase</keyword>
<dbReference type="InterPro" id="IPR006195">
    <property type="entry name" value="aa-tRNA-synth_II"/>
</dbReference>
<keyword evidence="2" id="KW-0963">Cytoplasm</keyword>
<gene>
    <name evidence="2 5" type="primary">hisS</name>
    <name evidence="5" type="ORF">DDT42_00173</name>
</gene>
<dbReference type="EMBL" id="QLTW01000004">
    <property type="protein sequence ID" value="MBT9144338.1"/>
    <property type="molecule type" value="Genomic_DNA"/>
</dbReference>
<keyword evidence="2" id="KW-0030">Aminoacyl-tRNA synthetase</keyword>
<dbReference type="PIRSF" id="PIRSF001549">
    <property type="entry name" value="His-tRNA_synth"/>
    <property type="match status" value="1"/>
</dbReference>
<evidence type="ECO:0000256" key="1">
    <source>
        <dbReference type="ARBA" id="ARBA00008226"/>
    </source>
</evidence>
<keyword evidence="2" id="KW-0648">Protein biosynthesis</keyword>
<dbReference type="PANTHER" id="PTHR43707:SF1">
    <property type="entry name" value="HISTIDINE--TRNA LIGASE, MITOCHONDRIAL-RELATED"/>
    <property type="match status" value="1"/>
</dbReference>
<name>A0A9E2BEX5_PSYF1</name>
<reference evidence="5 6" key="1">
    <citation type="journal article" date="2021" name="bioRxiv">
        <title>Unique metabolic strategies in Hadean analogues reveal hints for primordial physiology.</title>
        <authorList>
            <person name="Nobu M.K."/>
            <person name="Nakai R."/>
            <person name="Tamazawa S."/>
            <person name="Mori H."/>
            <person name="Toyoda A."/>
            <person name="Ijiri A."/>
            <person name="Suzuki S."/>
            <person name="Kurokawa K."/>
            <person name="Kamagata Y."/>
            <person name="Tamaki H."/>
        </authorList>
    </citation>
    <scope>NUCLEOTIDE SEQUENCE [LARGE SCALE GENOMIC DNA]</scope>
    <source>
        <strain evidence="5">BS525</strain>
    </source>
</reference>
<keyword evidence="2" id="KW-0547">Nucleotide-binding</keyword>
<evidence type="ECO:0000256" key="3">
    <source>
        <dbReference type="PIRSR" id="PIRSR001549-1"/>
    </source>
</evidence>
<accession>A0A9E2BEX5</accession>
<proteinExistence type="inferred from homology"/>
<comment type="similarity">
    <text evidence="1 2">Belongs to the class-II aminoacyl-tRNA synthetase family.</text>
</comment>
<feature type="binding site" evidence="3">
    <location>
        <position position="255"/>
    </location>
    <ligand>
        <name>L-histidine</name>
        <dbReference type="ChEBI" id="CHEBI:57595"/>
    </ligand>
</feature>
<evidence type="ECO:0000256" key="2">
    <source>
        <dbReference type="HAMAP-Rule" id="MF_00127"/>
    </source>
</evidence>
<evidence type="ECO:0000313" key="6">
    <source>
        <dbReference type="Proteomes" id="UP000811545"/>
    </source>
</evidence>
<dbReference type="EC" id="6.1.1.21" evidence="2"/>
<organism evidence="5 6">
    <name type="scientific">Psychracetigena formicireducens</name>
    <dbReference type="NCBI Taxonomy" id="2986056"/>
    <lineage>
        <taxon>Bacteria</taxon>
        <taxon>Bacillati</taxon>
        <taxon>Candidatus Lithacetigenota</taxon>
        <taxon>Candidatus Psychracetigena</taxon>
    </lineage>
</organism>
<protein>
    <recommendedName>
        <fullName evidence="2">Histidine--tRNA ligase</fullName>
        <ecNumber evidence="2">6.1.1.21</ecNumber>
    </recommendedName>
    <alternativeName>
        <fullName evidence="2">Histidyl-tRNA synthetase</fullName>
        <shortName evidence="2">HisRS</shortName>
    </alternativeName>
</protein>
<feature type="binding site" evidence="3">
    <location>
        <position position="130"/>
    </location>
    <ligand>
        <name>L-histidine</name>
        <dbReference type="ChEBI" id="CHEBI:57595"/>
    </ligand>
</feature>
<dbReference type="SUPFAM" id="SSF52954">
    <property type="entry name" value="Class II aaRS ABD-related"/>
    <property type="match status" value="1"/>
</dbReference>
<dbReference type="GO" id="GO:0004821">
    <property type="term" value="F:histidine-tRNA ligase activity"/>
    <property type="evidence" value="ECO:0007669"/>
    <property type="project" value="UniProtKB-UniRule"/>
</dbReference>
<dbReference type="InterPro" id="IPR041715">
    <property type="entry name" value="HisRS-like_core"/>
</dbReference>
<dbReference type="InterPro" id="IPR036621">
    <property type="entry name" value="Anticodon-bd_dom_sf"/>
</dbReference>
<dbReference type="Proteomes" id="UP000811545">
    <property type="component" value="Unassembled WGS sequence"/>
</dbReference>
<dbReference type="PROSITE" id="PS50862">
    <property type="entry name" value="AA_TRNA_LIGASE_II"/>
    <property type="match status" value="1"/>
</dbReference>
<dbReference type="AlphaFoldDB" id="A0A9E2BEX5"/>
<dbReference type="InterPro" id="IPR004516">
    <property type="entry name" value="HisRS/HisZ"/>
</dbReference>
<feature type="binding site" evidence="3">
    <location>
        <begin position="81"/>
        <end position="83"/>
    </location>
    <ligand>
        <name>L-histidine</name>
        <dbReference type="ChEBI" id="CHEBI:57595"/>
    </ligand>
</feature>
<dbReference type="SUPFAM" id="SSF55681">
    <property type="entry name" value="Class II aaRS and biotin synthetases"/>
    <property type="match status" value="1"/>
</dbReference>
<comment type="subunit">
    <text evidence="2">Homodimer.</text>
</comment>
<comment type="caution">
    <text evidence="5">The sequence shown here is derived from an EMBL/GenBank/DDBJ whole genome shotgun (WGS) entry which is preliminary data.</text>
</comment>
<dbReference type="HAMAP" id="MF_00127">
    <property type="entry name" value="His_tRNA_synth"/>
    <property type="match status" value="1"/>
</dbReference>
<dbReference type="GO" id="GO:0005737">
    <property type="term" value="C:cytoplasm"/>
    <property type="evidence" value="ECO:0007669"/>
    <property type="project" value="UniProtKB-SubCell"/>
</dbReference>
<dbReference type="PANTHER" id="PTHR43707">
    <property type="entry name" value="HISTIDYL-TRNA SYNTHETASE"/>
    <property type="match status" value="1"/>
</dbReference>
<dbReference type="NCBIfam" id="TIGR00442">
    <property type="entry name" value="hisS"/>
    <property type="match status" value="1"/>
</dbReference>
<evidence type="ECO:0000259" key="4">
    <source>
        <dbReference type="PROSITE" id="PS50862"/>
    </source>
</evidence>
<dbReference type="CDD" id="cd00773">
    <property type="entry name" value="HisRS-like_core"/>
    <property type="match status" value="1"/>
</dbReference>
<evidence type="ECO:0000313" key="5">
    <source>
        <dbReference type="EMBL" id="MBT9144338.1"/>
    </source>
</evidence>
<keyword evidence="2" id="KW-0067">ATP-binding</keyword>
<dbReference type="Pfam" id="PF13393">
    <property type="entry name" value="tRNA-synt_His"/>
    <property type="match status" value="2"/>
</dbReference>
<comment type="catalytic activity">
    <reaction evidence="2">
        <text>tRNA(His) + L-histidine + ATP = L-histidyl-tRNA(His) + AMP + diphosphate + H(+)</text>
        <dbReference type="Rhea" id="RHEA:17313"/>
        <dbReference type="Rhea" id="RHEA-COMP:9665"/>
        <dbReference type="Rhea" id="RHEA-COMP:9689"/>
        <dbReference type="ChEBI" id="CHEBI:15378"/>
        <dbReference type="ChEBI" id="CHEBI:30616"/>
        <dbReference type="ChEBI" id="CHEBI:33019"/>
        <dbReference type="ChEBI" id="CHEBI:57595"/>
        <dbReference type="ChEBI" id="CHEBI:78442"/>
        <dbReference type="ChEBI" id="CHEBI:78527"/>
        <dbReference type="ChEBI" id="CHEBI:456215"/>
        <dbReference type="EC" id="6.1.1.21"/>
    </reaction>
</comment>
<feature type="binding site" evidence="3">
    <location>
        <begin position="259"/>
        <end position="260"/>
    </location>
    <ligand>
        <name>L-histidine</name>
        <dbReference type="ChEBI" id="CHEBI:57595"/>
    </ligand>
</feature>
<sequence>MEYRAPRGTRDILPPESEGWDIILSKLTVRAEEYGYKKVIFPTFEHTELFKRGIGEDTDIVQKEMYTFQDRKGRWLTLRPEGTASLARLFVEKGIDKFNGVSKYYYFGSMFRYERPQSGRYREFYHFGVEALGSDSPYLDVELISLCKDTVESFAIKDYLIYINSIGCSECRSQYILKLGGLLKQVIAYYCEDCRRRVTTNTLRVLDCKIDKHRNAELPILSDNLCPSCSQHYDEVKKGLQTLNINWQENPNLVRGLDYYNRTVFELVTPYLGESTSILGGGRYDQLISCLGGKETPGVGFALGFDRLYQVVYSNNPDFLNSPRKGVYISSPETGLWDKVFRITFDLRNRGLKAECNYQNRSLKSQVKTADKDNYEFFLTIFQKDMVLKNLTTGEEKVYENEEEEKVLVLLSGKGDMS</sequence>
<comment type="subcellular location">
    <subcellularLocation>
        <location evidence="2">Cytoplasm</location>
    </subcellularLocation>
</comment>
<dbReference type="InterPro" id="IPR045864">
    <property type="entry name" value="aa-tRNA-synth_II/BPL/LPL"/>
</dbReference>
<feature type="binding site" evidence="3">
    <location>
        <position position="112"/>
    </location>
    <ligand>
        <name>L-histidine</name>
        <dbReference type="ChEBI" id="CHEBI:57595"/>
    </ligand>
</feature>
<dbReference type="InterPro" id="IPR015807">
    <property type="entry name" value="His-tRNA-ligase"/>
</dbReference>
<dbReference type="Gene3D" id="3.40.50.800">
    <property type="entry name" value="Anticodon-binding domain"/>
    <property type="match status" value="1"/>
</dbReference>
<dbReference type="Gene3D" id="3.30.930.10">
    <property type="entry name" value="Bira Bifunctional Protein, Domain 2"/>
    <property type="match status" value="1"/>
</dbReference>
<dbReference type="GO" id="GO:0006427">
    <property type="term" value="P:histidyl-tRNA aminoacylation"/>
    <property type="evidence" value="ECO:0007669"/>
    <property type="project" value="UniProtKB-UniRule"/>
</dbReference>
<feature type="domain" description="Aminoacyl-transfer RNA synthetases class-II family profile" evidence="4">
    <location>
        <begin position="32"/>
        <end position="323"/>
    </location>
</feature>
<dbReference type="GO" id="GO:0005524">
    <property type="term" value="F:ATP binding"/>
    <property type="evidence" value="ECO:0007669"/>
    <property type="project" value="UniProtKB-UniRule"/>
</dbReference>